<dbReference type="Pfam" id="PF00583">
    <property type="entry name" value="Acetyltransf_1"/>
    <property type="match status" value="1"/>
</dbReference>
<dbReference type="InterPro" id="IPR000182">
    <property type="entry name" value="GNAT_dom"/>
</dbReference>
<dbReference type="PROSITE" id="PS51186">
    <property type="entry name" value="GNAT"/>
    <property type="match status" value="1"/>
</dbReference>
<evidence type="ECO:0000259" key="1">
    <source>
        <dbReference type="PROSITE" id="PS51186"/>
    </source>
</evidence>
<sequence>MDLRPATPDDAAAGARLHLACWREAYGPLVDPALLEAALDEDRWTRRWREQVADGPPRLLAVHDDEPVGFVTCGPARHEDAPLPFELYAVYVRAAWHGTGVAQALLDAGLGDRSAYLWVLEGNARARRFYARNGFVADGGRQHYRPLDAWELRMLRRRAPS</sequence>
<dbReference type="InterPro" id="IPR016181">
    <property type="entry name" value="Acyl_CoA_acyltransferase"/>
</dbReference>
<dbReference type="EMBL" id="SDKM01000017">
    <property type="protein sequence ID" value="RYP85396.1"/>
    <property type="molecule type" value="Genomic_DNA"/>
</dbReference>
<proteinExistence type="predicted"/>
<keyword evidence="3" id="KW-1185">Reference proteome</keyword>
<comment type="caution">
    <text evidence="2">The sequence shown here is derived from an EMBL/GenBank/DDBJ whole genome shotgun (WGS) entry which is preliminary data.</text>
</comment>
<dbReference type="PANTHER" id="PTHR43617">
    <property type="entry name" value="L-AMINO ACID N-ACETYLTRANSFERASE"/>
    <property type="match status" value="1"/>
</dbReference>
<dbReference type="Gene3D" id="3.40.630.30">
    <property type="match status" value="1"/>
</dbReference>
<dbReference type="CDD" id="cd04301">
    <property type="entry name" value="NAT_SF"/>
    <property type="match status" value="1"/>
</dbReference>
<dbReference type="OrthoDB" id="5243635at2"/>
<reference evidence="2 3" key="1">
    <citation type="submission" date="2019-01" db="EMBL/GenBank/DDBJ databases">
        <title>Nocardioides guangzhouensis sp. nov., an actinobacterium isolated from soil.</title>
        <authorList>
            <person name="Fu Y."/>
            <person name="Cai Y."/>
            <person name="Lin Z."/>
            <person name="Chen P."/>
        </authorList>
    </citation>
    <scope>NUCLEOTIDE SEQUENCE [LARGE SCALE GENOMIC DNA]</scope>
    <source>
        <strain evidence="2 3">130</strain>
    </source>
</reference>
<dbReference type="Proteomes" id="UP000295198">
    <property type="component" value="Unassembled WGS sequence"/>
</dbReference>
<gene>
    <name evidence="2" type="ORF">EKO23_12565</name>
</gene>
<evidence type="ECO:0000313" key="3">
    <source>
        <dbReference type="Proteomes" id="UP000295198"/>
    </source>
</evidence>
<dbReference type="GO" id="GO:0016747">
    <property type="term" value="F:acyltransferase activity, transferring groups other than amino-acyl groups"/>
    <property type="evidence" value="ECO:0007669"/>
    <property type="project" value="InterPro"/>
</dbReference>
<dbReference type="AlphaFoldDB" id="A0A4Q4ZDF1"/>
<protein>
    <submittedName>
        <fullName evidence="2">GNAT family N-acetyltransferase</fullName>
    </submittedName>
</protein>
<accession>A0A4Q4ZDF1</accession>
<dbReference type="SUPFAM" id="SSF55729">
    <property type="entry name" value="Acyl-CoA N-acyltransferases (Nat)"/>
    <property type="match status" value="1"/>
</dbReference>
<organism evidence="2 3">
    <name type="scientific">Nocardioides guangzhouensis</name>
    <dbReference type="NCBI Taxonomy" id="2497878"/>
    <lineage>
        <taxon>Bacteria</taxon>
        <taxon>Bacillati</taxon>
        <taxon>Actinomycetota</taxon>
        <taxon>Actinomycetes</taxon>
        <taxon>Propionibacteriales</taxon>
        <taxon>Nocardioidaceae</taxon>
        <taxon>Nocardioides</taxon>
    </lineage>
</organism>
<evidence type="ECO:0000313" key="2">
    <source>
        <dbReference type="EMBL" id="RYP85396.1"/>
    </source>
</evidence>
<name>A0A4Q4ZDF1_9ACTN</name>
<dbReference type="PANTHER" id="PTHR43617:SF38">
    <property type="entry name" value="N-ACETYLTRANSFERASE DOMAIN-CONTAINING PROTEIN"/>
    <property type="match status" value="1"/>
</dbReference>
<dbReference type="InterPro" id="IPR050276">
    <property type="entry name" value="MshD_Acetyltransferase"/>
</dbReference>
<keyword evidence="2" id="KW-0808">Transferase</keyword>
<feature type="domain" description="N-acetyltransferase" evidence="1">
    <location>
        <begin position="1"/>
        <end position="157"/>
    </location>
</feature>